<proteinExistence type="predicted"/>
<dbReference type="EMBL" id="CP141615">
    <property type="protein sequence ID" value="WRP17999.1"/>
    <property type="molecule type" value="Genomic_DNA"/>
</dbReference>
<evidence type="ECO:0000313" key="2">
    <source>
        <dbReference type="Proteomes" id="UP001332192"/>
    </source>
</evidence>
<protein>
    <submittedName>
        <fullName evidence="1">DUF2993 domain-containing protein</fullName>
    </submittedName>
</protein>
<dbReference type="Pfam" id="PF11209">
    <property type="entry name" value="LmeA"/>
    <property type="match status" value="1"/>
</dbReference>
<organism evidence="1 2">
    <name type="scientific">Carboxydichorda subterranea</name>
    <dbReference type="NCBI Taxonomy" id="3109565"/>
    <lineage>
        <taxon>Bacteria</taxon>
        <taxon>Bacillati</taxon>
        <taxon>Bacillota</taxon>
        <taxon>Limnochordia</taxon>
        <taxon>Limnochordales</taxon>
        <taxon>Geochordaceae</taxon>
        <taxon>Carboxydichorda</taxon>
    </lineage>
</organism>
<gene>
    <name evidence="1" type="ORF">U7230_03030</name>
</gene>
<dbReference type="Proteomes" id="UP001332192">
    <property type="component" value="Chromosome"/>
</dbReference>
<dbReference type="InterPro" id="IPR021373">
    <property type="entry name" value="DUF2993"/>
</dbReference>
<name>A0ABZ1BZ83_9FIRM</name>
<evidence type="ECO:0000313" key="1">
    <source>
        <dbReference type="EMBL" id="WRP17999.1"/>
    </source>
</evidence>
<sequence>MPRRRGPGLLVAAGAAAILLGAAAVGVLAWSSGLPRSAEQRIRDALLSSLDGAGSLEVRLETRPGYRVLAGQIDHLEISGTALRAGELVADRFSLVGDALQLDMGKLAGGGGLSVSRARRLDMEMVVSEESVNRYLQATYELARLLHVQLLPQGPRLLMDAQLQDQAVRISLDSKLQVEPGNVVAVVPDRLAIEREGAQALALSLAGADSPLRIEIGQLPVPVAIDRVTVGEGELHLFASYRPPS</sequence>
<accession>A0ABZ1BZ83</accession>
<keyword evidence="2" id="KW-1185">Reference proteome</keyword>
<dbReference type="RefSeq" id="WP_324717270.1">
    <property type="nucleotide sequence ID" value="NZ_CP141615.1"/>
</dbReference>
<reference evidence="1 2" key="1">
    <citation type="journal article" date="2024" name="Front. Microbiol.">
        <title>Novel thermophilic genera Geochorda gen. nov. and Carboxydochorda gen. nov. from the deep terrestrial subsurface reveal the ecophysiological diversity in the class Limnochordia.</title>
        <authorList>
            <person name="Karnachuk O.V."/>
            <person name="Lukina A.P."/>
            <person name="Avakyan M.R."/>
            <person name="Kadnikov V.V."/>
            <person name="Begmatov S."/>
            <person name="Beletsky A.V."/>
            <person name="Vlasova K.G."/>
            <person name="Novikov A.A."/>
            <person name="Shcherbakova V.A."/>
            <person name="Mardanov A.V."/>
            <person name="Ravin N.V."/>
        </authorList>
    </citation>
    <scope>NUCLEOTIDE SEQUENCE [LARGE SCALE GENOMIC DNA]</scope>
    <source>
        <strain evidence="1 2">L945</strain>
    </source>
</reference>